<accession>A0A6G1CUT6</accession>
<reference evidence="1 2" key="1">
    <citation type="submission" date="2019-11" db="EMBL/GenBank/DDBJ databases">
        <title>Whole genome sequence of Oryza granulata.</title>
        <authorList>
            <person name="Li W."/>
        </authorList>
    </citation>
    <scope>NUCLEOTIDE SEQUENCE [LARGE SCALE GENOMIC DNA]</scope>
    <source>
        <strain evidence="2">cv. Menghai</strain>
        <tissue evidence="1">Leaf</tissue>
    </source>
</reference>
<gene>
    <name evidence="1" type="ORF">E2562_026609</name>
</gene>
<dbReference type="AlphaFoldDB" id="A0A6G1CUT6"/>
<comment type="caution">
    <text evidence="1">The sequence shown here is derived from an EMBL/GenBank/DDBJ whole genome shotgun (WGS) entry which is preliminary data.</text>
</comment>
<keyword evidence="2" id="KW-1185">Reference proteome</keyword>
<sequence>MLVTNMKDIKVVFDSEFSRKKTFFRGKNIIPEIRNQGQQATCVFNALFTAAEMEMAISADLRHPSCDMRLCFDVDSFFPQYEYYASK</sequence>
<dbReference type="EMBL" id="SPHZ02000008">
    <property type="protein sequence ID" value="KAF0903333.1"/>
    <property type="molecule type" value="Genomic_DNA"/>
</dbReference>
<dbReference type="OrthoDB" id="617964at2759"/>
<name>A0A6G1CUT6_9ORYZ</name>
<protein>
    <submittedName>
        <fullName evidence="1">Uncharacterized protein</fullName>
    </submittedName>
</protein>
<dbReference type="Proteomes" id="UP000479710">
    <property type="component" value="Unassembled WGS sequence"/>
</dbReference>
<organism evidence="1 2">
    <name type="scientific">Oryza meyeriana var. granulata</name>
    <dbReference type="NCBI Taxonomy" id="110450"/>
    <lineage>
        <taxon>Eukaryota</taxon>
        <taxon>Viridiplantae</taxon>
        <taxon>Streptophyta</taxon>
        <taxon>Embryophyta</taxon>
        <taxon>Tracheophyta</taxon>
        <taxon>Spermatophyta</taxon>
        <taxon>Magnoliopsida</taxon>
        <taxon>Liliopsida</taxon>
        <taxon>Poales</taxon>
        <taxon>Poaceae</taxon>
        <taxon>BOP clade</taxon>
        <taxon>Oryzoideae</taxon>
        <taxon>Oryzeae</taxon>
        <taxon>Oryzinae</taxon>
        <taxon>Oryza</taxon>
        <taxon>Oryza meyeriana</taxon>
    </lineage>
</organism>
<evidence type="ECO:0000313" key="2">
    <source>
        <dbReference type="Proteomes" id="UP000479710"/>
    </source>
</evidence>
<proteinExistence type="predicted"/>
<evidence type="ECO:0000313" key="1">
    <source>
        <dbReference type="EMBL" id="KAF0903333.1"/>
    </source>
</evidence>